<keyword evidence="3" id="KW-1185">Reference proteome</keyword>
<sequence>MSPSRARFVLGVAALAAALTFLTPGAAQAAPADAVASTTVNAARIRVPLLADQNGRITFPATAGQDIQVMVSGSQVDSDVAVSVLRPDGTTSASTTGCGLICRLTVPTLTATGTHTVLVDPLGTKAGTVDVQVYETTLTVPVTVGGPAATVTTADWPQDVLFTFAGVAGQRVALSARAVSDLDWRSRTLTAPDGSVLMHADSSYHCSQDCLTGPVVLPADGTYLFRIAPGHAAPFTFRVGLVDPDLSVPAVPGGAPVALTFTTPGQNGVVTFTGTVGQRVSAVLTDPSSGAFEFGVDLYSPSGVLLTNGMSGYGGACPTACLIGARTLPEDGVYTFRVDPWQSSTGTLNIAFYDVPVAETALVVDGPSASATASVPGQEPTFRFTGTAGGRLMLRVDAHEFPNTMVVDVFGPDGRYLKGASGCGGTWPCDIEDIVPVLSGEHTVVLHNRLLNGTVSARLYASPELAPVPVALDAPPVALTATAPGQRPALTFTAGWKQKVGIRLTGGTYDPTTTKVQVLDPSGTVMATNAGCGTGCYLEIAGNRATGTYTVVVDPDGVTTGTITASVTDGRELTTATTLGDPAVPLTVALPAQSAVATFAGTAGQKVFVQFTGGTYGLVSNATATVRKPDGGTLSSTNCGTTCAFETFTLPSTGTYSVVHDPKGEATGTVTFRAWAVAPDLAFAVTADGSATAVTTTTPGQNATLSFAGTAGQRIAVRLSGGTYPSADATVVLRRPDGGTLTQNVSCGVTCFLDTRALPTTGTYTLLVDPEVAAVGGITAQVYDVPADAAVTTTPGGGPNPVAVTAVGQNAVVSFTATAGQVVTVAVTGATFGPSTGYVLRRPDGSTLTSKTSSGANTTFASVTLPAAGVYSLLIDPATTATGTATVTVS</sequence>
<gene>
    <name evidence="2" type="ORF">IW245_001068</name>
</gene>
<feature type="chain" id="PRO_5035319843" evidence="1">
    <location>
        <begin position="30"/>
        <end position="890"/>
    </location>
</feature>
<reference evidence="2" key="1">
    <citation type="submission" date="2020-11" db="EMBL/GenBank/DDBJ databases">
        <title>Sequencing the genomes of 1000 actinobacteria strains.</title>
        <authorList>
            <person name="Klenk H.-P."/>
        </authorList>
    </citation>
    <scope>NUCLEOTIDE SEQUENCE</scope>
    <source>
        <strain evidence="2">DSM 45356</strain>
    </source>
</reference>
<keyword evidence="1" id="KW-0732">Signal</keyword>
<comment type="caution">
    <text evidence="2">The sequence shown here is derived from an EMBL/GenBank/DDBJ whole genome shotgun (WGS) entry which is preliminary data.</text>
</comment>
<dbReference type="RefSeq" id="WP_197002059.1">
    <property type="nucleotide sequence ID" value="NZ_BONS01000004.1"/>
</dbReference>
<accession>A0A8J7GAN5</accession>
<protein>
    <submittedName>
        <fullName evidence="2">Uncharacterized protein</fullName>
    </submittedName>
</protein>
<dbReference type="InterPro" id="IPR006311">
    <property type="entry name" value="TAT_signal"/>
</dbReference>
<dbReference type="Gene3D" id="2.60.120.380">
    <property type="match status" value="4"/>
</dbReference>
<dbReference type="Proteomes" id="UP000622552">
    <property type="component" value="Unassembled WGS sequence"/>
</dbReference>
<dbReference type="EMBL" id="JADOUF010000001">
    <property type="protein sequence ID" value="MBG6134874.1"/>
    <property type="molecule type" value="Genomic_DNA"/>
</dbReference>
<feature type="signal peptide" evidence="1">
    <location>
        <begin position="1"/>
        <end position="29"/>
    </location>
</feature>
<name>A0A8J7GAN5_9ACTN</name>
<evidence type="ECO:0000313" key="2">
    <source>
        <dbReference type="EMBL" id="MBG6134874.1"/>
    </source>
</evidence>
<dbReference type="PROSITE" id="PS51318">
    <property type="entry name" value="TAT"/>
    <property type="match status" value="1"/>
</dbReference>
<dbReference type="AlphaFoldDB" id="A0A8J7GAN5"/>
<evidence type="ECO:0000256" key="1">
    <source>
        <dbReference type="SAM" id="SignalP"/>
    </source>
</evidence>
<organism evidence="2 3">
    <name type="scientific">Longispora fulva</name>
    <dbReference type="NCBI Taxonomy" id="619741"/>
    <lineage>
        <taxon>Bacteria</taxon>
        <taxon>Bacillati</taxon>
        <taxon>Actinomycetota</taxon>
        <taxon>Actinomycetes</taxon>
        <taxon>Micromonosporales</taxon>
        <taxon>Micromonosporaceae</taxon>
        <taxon>Longispora</taxon>
    </lineage>
</organism>
<evidence type="ECO:0000313" key="3">
    <source>
        <dbReference type="Proteomes" id="UP000622552"/>
    </source>
</evidence>
<proteinExistence type="predicted"/>